<feature type="domain" description="Rieske" evidence="5">
    <location>
        <begin position="5"/>
        <end position="100"/>
    </location>
</feature>
<evidence type="ECO:0000259" key="5">
    <source>
        <dbReference type="PROSITE" id="PS51296"/>
    </source>
</evidence>
<name>A0A127JZD7_9BURK</name>
<evidence type="ECO:0000256" key="3">
    <source>
        <dbReference type="ARBA" id="ARBA00023004"/>
    </source>
</evidence>
<dbReference type="GO" id="GO:0046872">
    <property type="term" value="F:metal ion binding"/>
    <property type="evidence" value="ECO:0007669"/>
    <property type="project" value="UniProtKB-KW"/>
</dbReference>
<dbReference type="CDD" id="cd03528">
    <property type="entry name" value="Rieske_RO_ferredoxin"/>
    <property type="match status" value="1"/>
</dbReference>
<accession>A0A127JZD7</accession>
<dbReference type="EMBL" id="CP010951">
    <property type="protein sequence ID" value="AMO25289.1"/>
    <property type="molecule type" value="Genomic_DNA"/>
</dbReference>
<dbReference type="PANTHER" id="PTHR21496">
    <property type="entry name" value="FERREDOXIN-RELATED"/>
    <property type="match status" value="1"/>
</dbReference>
<dbReference type="PROSITE" id="PS51296">
    <property type="entry name" value="RIESKE"/>
    <property type="match status" value="1"/>
</dbReference>
<keyword evidence="7" id="KW-1185">Reference proteome</keyword>
<evidence type="ECO:0000256" key="2">
    <source>
        <dbReference type="ARBA" id="ARBA00022723"/>
    </source>
</evidence>
<dbReference type="OrthoDB" id="9800167at2"/>
<protein>
    <recommendedName>
        <fullName evidence="5">Rieske domain-containing protein</fullName>
    </recommendedName>
</protein>
<sequence length="102" mass="10912">MGRFVEVARKSEIPENGAIGVEVGGKRLALINLGGEIYAIDDECPHEGGPLSEGAISGEEVECPWHTSKFNIKTGRVTMDPATDDVATYKVRLIGDAVEVEV</sequence>
<keyword evidence="1" id="KW-0001">2Fe-2S</keyword>
<organism evidence="6 7">
    <name type="scientific">Ramlibacter tataouinensis</name>
    <dbReference type="NCBI Taxonomy" id="94132"/>
    <lineage>
        <taxon>Bacteria</taxon>
        <taxon>Pseudomonadati</taxon>
        <taxon>Pseudomonadota</taxon>
        <taxon>Betaproteobacteria</taxon>
        <taxon>Burkholderiales</taxon>
        <taxon>Comamonadaceae</taxon>
        <taxon>Ramlibacter</taxon>
    </lineage>
</organism>
<reference evidence="6 7" key="1">
    <citation type="journal article" date="2014" name="Int. J. Syst. Evol. Microbiol.">
        <title>Ramlibacter solisilvae sp. nov., isolated from forest soil, and emended description of the genus Ramlibacter.</title>
        <authorList>
            <person name="Lee H.J."/>
            <person name="Lee S.H."/>
            <person name="Lee S.S."/>
            <person name="Lee J.S."/>
            <person name="Kim Y."/>
            <person name="Kim S.C."/>
            <person name="Jeon C.O."/>
        </authorList>
    </citation>
    <scope>NUCLEOTIDE SEQUENCE [LARGE SCALE GENOMIC DNA]</scope>
    <source>
        <strain evidence="6 7">5-10</strain>
    </source>
</reference>
<dbReference type="Gene3D" id="2.102.10.10">
    <property type="entry name" value="Rieske [2Fe-2S] iron-sulphur domain"/>
    <property type="match status" value="1"/>
</dbReference>
<dbReference type="PANTHER" id="PTHR21496:SF23">
    <property type="entry name" value="3-PHENYLPROPIONATE_CINNAMIC ACID DIOXYGENASE FERREDOXIN SUBUNIT"/>
    <property type="match status" value="1"/>
</dbReference>
<dbReference type="InterPro" id="IPR017941">
    <property type="entry name" value="Rieske_2Fe-2S"/>
</dbReference>
<evidence type="ECO:0000313" key="6">
    <source>
        <dbReference type="EMBL" id="AMO25289.1"/>
    </source>
</evidence>
<keyword evidence="4" id="KW-0411">Iron-sulfur</keyword>
<evidence type="ECO:0000313" key="7">
    <source>
        <dbReference type="Proteomes" id="UP000070433"/>
    </source>
</evidence>
<dbReference type="Pfam" id="PF00355">
    <property type="entry name" value="Rieske"/>
    <property type="match status" value="1"/>
</dbReference>
<dbReference type="Proteomes" id="UP000070433">
    <property type="component" value="Chromosome"/>
</dbReference>
<gene>
    <name evidence="6" type="ORF">UC35_06180</name>
</gene>
<proteinExistence type="predicted"/>
<dbReference type="SUPFAM" id="SSF50022">
    <property type="entry name" value="ISP domain"/>
    <property type="match status" value="1"/>
</dbReference>
<keyword evidence="3" id="KW-0408">Iron</keyword>
<dbReference type="InterPro" id="IPR036922">
    <property type="entry name" value="Rieske_2Fe-2S_sf"/>
</dbReference>
<evidence type="ECO:0000256" key="1">
    <source>
        <dbReference type="ARBA" id="ARBA00022714"/>
    </source>
</evidence>
<keyword evidence="2" id="KW-0479">Metal-binding</keyword>
<evidence type="ECO:0000256" key="4">
    <source>
        <dbReference type="ARBA" id="ARBA00023014"/>
    </source>
</evidence>
<dbReference type="AlphaFoldDB" id="A0A127JZD7"/>
<dbReference type="GO" id="GO:0051537">
    <property type="term" value="F:2 iron, 2 sulfur cluster binding"/>
    <property type="evidence" value="ECO:0007669"/>
    <property type="project" value="UniProtKB-KW"/>
</dbReference>